<dbReference type="RefSeq" id="WP_012832470.1">
    <property type="nucleotide sequence ID" value="NC_013441.1"/>
</dbReference>
<feature type="transmembrane region" description="Helical" evidence="2">
    <location>
        <begin position="114"/>
        <end position="138"/>
    </location>
</feature>
<sequence length="226" mass="24674">MADAHATRERANWVKARAGHSAAAQRRGQQLAVRANRRARYEAGAGDSAAAEALVQRRFRRIAFERDEHKGRWTLIAALHEAARILLAGPAIGLGWAIYGIWYRSVPQWGPLRWKALAVAASASTIPVAVIAAVAWLGSGVPLWGWWLLAQPVAGIAYAAWLSYAYGWDAVPARDADAPAPIRVRIGDEPTLPETEPTEPVRPVPVKTVRVTVTRNGIDEEQGEQK</sequence>
<dbReference type="OrthoDB" id="5196806at2"/>
<dbReference type="AlphaFoldDB" id="D0LEG4"/>
<protein>
    <recommendedName>
        <fullName evidence="5">Transmembrane protein</fullName>
    </recommendedName>
</protein>
<keyword evidence="4" id="KW-1185">Reference proteome</keyword>
<name>D0LEG4_GORB4</name>
<proteinExistence type="predicted"/>
<dbReference type="EMBL" id="CP001802">
    <property type="protein sequence ID" value="ACY19882.1"/>
    <property type="molecule type" value="Genomic_DNA"/>
</dbReference>
<feature type="transmembrane region" description="Helical" evidence="2">
    <location>
        <begin position="82"/>
        <end position="102"/>
    </location>
</feature>
<dbReference type="HOGENOM" id="CLU_1223302_0_0_11"/>
<keyword evidence="2" id="KW-0812">Transmembrane</keyword>
<dbReference type="STRING" id="526226.Gbro_0552"/>
<dbReference type="KEGG" id="gbr:Gbro_0552"/>
<evidence type="ECO:0000256" key="1">
    <source>
        <dbReference type="SAM" id="MobiDB-lite"/>
    </source>
</evidence>
<dbReference type="Proteomes" id="UP000001219">
    <property type="component" value="Chromosome"/>
</dbReference>
<reference evidence="4" key="1">
    <citation type="submission" date="2009-10" db="EMBL/GenBank/DDBJ databases">
        <title>The complete chromosome of Gordonia bronchialis DSM 43247.</title>
        <authorList>
            <consortium name="US DOE Joint Genome Institute (JGI-PGF)"/>
            <person name="Lucas S."/>
            <person name="Copeland A."/>
            <person name="Lapidus A."/>
            <person name="Glavina del Rio T."/>
            <person name="Dalin E."/>
            <person name="Tice H."/>
            <person name="Bruce D."/>
            <person name="Goodwin L."/>
            <person name="Pitluck S."/>
            <person name="Kyrpides N."/>
            <person name="Mavromatis K."/>
            <person name="Ivanova N."/>
            <person name="Ovchinnikova G."/>
            <person name="Saunders E."/>
            <person name="Brettin T."/>
            <person name="Detter J.C."/>
            <person name="Han C."/>
            <person name="Larimer F."/>
            <person name="Land M."/>
            <person name="Hauser L."/>
            <person name="Markowitz V."/>
            <person name="Cheng J.-F."/>
            <person name="Hugenholtz P."/>
            <person name="Woyke T."/>
            <person name="Wu D."/>
            <person name="Jando M."/>
            <person name="Schneider S."/>
            <person name="Goeker M."/>
            <person name="Klenk H.-P."/>
            <person name="Eisen J.A."/>
        </authorList>
    </citation>
    <scope>NUCLEOTIDE SEQUENCE [LARGE SCALE GENOMIC DNA]</scope>
    <source>
        <strain evidence="4">ATCC 25592 / DSM 43247 / BCRC 13721 / JCM 3198 / KCTC 3076 / NBRC 16047 / NCTC 10667</strain>
    </source>
</reference>
<keyword evidence="2" id="KW-0472">Membrane</keyword>
<evidence type="ECO:0000313" key="3">
    <source>
        <dbReference type="EMBL" id="ACY19882.1"/>
    </source>
</evidence>
<keyword evidence="2" id="KW-1133">Transmembrane helix</keyword>
<evidence type="ECO:0008006" key="5">
    <source>
        <dbReference type="Google" id="ProtNLM"/>
    </source>
</evidence>
<evidence type="ECO:0000313" key="4">
    <source>
        <dbReference type="Proteomes" id="UP000001219"/>
    </source>
</evidence>
<feature type="region of interest" description="Disordered" evidence="1">
    <location>
        <begin position="187"/>
        <end position="206"/>
    </location>
</feature>
<organism evidence="3 4">
    <name type="scientific">Gordonia bronchialis (strain ATCC 25592 / DSM 43247 / BCRC 13721 / JCM 3198 / KCTC 3076 / NBRC 16047 / NCTC 10667)</name>
    <name type="common">Rhodococcus bronchialis</name>
    <dbReference type="NCBI Taxonomy" id="526226"/>
    <lineage>
        <taxon>Bacteria</taxon>
        <taxon>Bacillati</taxon>
        <taxon>Actinomycetota</taxon>
        <taxon>Actinomycetes</taxon>
        <taxon>Mycobacteriales</taxon>
        <taxon>Gordoniaceae</taxon>
        <taxon>Gordonia</taxon>
    </lineage>
</organism>
<feature type="transmembrane region" description="Helical" evidence="2">
    <location>
        <begin position="144"/>
        <end position="164"/>
    </location>
</feature>
<accession>D0LEG4</accession>
<evidence type="ECO:0000256" key="2">
    <source>
        <dbReference type="SAM" id="Phobius"/>
    </source>
</evidence>
<reference evidence="3 4" key="2">
    <citation type="journal article" date="2010" name="Stand. Genomic Sci.">
        <title>Complete genome sequence of Gordonia bronchialis type strain (3410).</title>
        <authorList>
            <person name="Ivanova N."/>
            <person name="Sikorski J."/>
            <person name="Jando M."/>
            <person name="Lapidus A."/>
            <person name="Nolan M."/>
            <person name="Lucas S."/>
            <person name="Del Rio T.G."/>
            <person name="Tice H."/>
            <person name="Copeland A."/>
            <person name="Cheng J.F."/>
            <person name="Chen F."/>
            <person name="Bruce D."/>
            <person name="Goodwin L."/>
            <person name="Pitluck S."/>
            <person name="Mavromatis K."/>
            <person name="Ovchinnikova G."/>
            <person name="Pati A."/>
            <person name="Chen A."/>
            <person name="Palaniappan K."/>
            <person name="Land M."/>
            <person name="Hauser L."/>
            <person name="Chang Y.J."/>
            <person name="Jeffries C.D."/>
            <person name="Chain P."/>
            <person name="Saunders E."/>
            <person name="Han C."/>
            <person name="Detter J.C."/>
            <person name="Brettin T."/>
            <person name="Rohde M."/>
            <person name="Goker M."/>
            <person name="Bristow J."/>
            <person name="Eisen J.A."/>
            <person name="Markowitz V."/>
            <person name="Hugenholtz P."/>
            <person name="Klenk H.P."/>
            <person name="Kyrpides N.C."/>
        </authorList>
    </citation>
    <scope>NUCLEOTIDE SEQUENCE [LARGE SCALE GENOMIC DNA]</scope>
    <source>
        <strain evidence="4">ATCC 25592 / DSM 43247 / BCRC 13721 / JCM 3198 / KCTC 3076 / NBRC 16047 / NCTC 10667</strain>
    </source>
</reference>
<gene>
    <name evidence="3" type="ordered locus">Gbro_0552</name>
</gene>